<evidence type="ECO:0000313" key="9">
    <source>
        <dbReference type="EMBL" id="EYU16621.1"/>
    </source>
</evidence>
<dbReference type="GO" id="GO:0046677">
    <property type="term" value="P:response to antibiotic"/>
    <property type="evidence" value="ECO:0007669"/>
    <property type="project" value="UniProtKB-UniRule"/>
</dbReference>
<dbReference type="PROSITE" id="PS00146">
    <property type="entry name" value="BETA_LACTAMASE_A"/>
    <property type="match status" value="1"/>
</dbReference>
<dbReference type="InterPro" id="IPR012338">
    <property type="entry name" value="Beta-lactam/transpept-like"/>
</dbReference>
<dbReference type="AlphaFoldDB" id="A0A022PLW1"/>
<organism evidence="9 10">
    <name type="scientific">Photorhabdus aegyptia</name>
    <dbReference type="NCBI Taxonomy" id="2805098"/>
    <lineage>
        <taxon>Bacteria</taxon>
        <taxon>Pseudomonadati</taxon>
        <taxon>Pseudomonadota</taxon>
        <taxon>Gammaproteobacteria</taxon>
        <taxon>Enterobacterales</taxon>
        <taxon>Morganellaceae</taxon>
        <taxon>Photorhabdus</taxon>
    </lineage>
</organism>
<evidence type="ECO:0000256" key="2">
    <source>
        <dbReference type="ARBA" id="ARBA00009009"/>
    </source>
</evidence>
<evidence type="ECO:0000256" key="4">
    <source>
        <dbReference type="ARBA" id="ARBA00022801"/>
    </source>
</evidence>
<evidence type="ECO:0000256" key="5">
    <source>
        <dbReference type="ARBA" id="ARBA00023251"/>
    </source>
</evidence>
<dbReference type="PANTHER" id="PTHR35333:SF3">
    <property type="entry name" value="BETA-LACTAMASE-TYPE TRANSPEPTIDASE FOLD CONTAINING PROTEIN"/>
    <property type="match status" value="1"/>
</dbReference>
<keyword evidence="4 6" id="KW-0378">Hydrolase</keyword>
<reference evidence="9 10" key="1">
    <citation type="submission" date="2014-03" db="EMBL/GenBank/DDBJ databases">
        <title>Draft Genome of Photorhabdus luminescens BA1, an Egyptian Isolate.</title>
        <authorList>
            <person name="Ghazal S."/>
            <person name="Hurst S.G.IV."/>
            <person name="Morris K."/>
            <person name="Thomas K."/>
            <person name="Tisa L.S."/>
        </authorList>
    </citation>
    <scope>NUCLEOTIDE SEQUENCE [LARGE SCALE GENOMIC DNA]</scope>
    <source>
        <strain evidence="9 10">BA1</strain>
    </source>
</reference>
<evidence type="ECO:0000256" key="3">
    <source>
        <dbReference type="ARBA" id="ARBA00012865"/>
    </source>
</evidence>
<evidence type="ECO:0000313" key="10">
    <source>
        <dbReference type="Proteomes" id="UP000023464"/>
    </source>
</evidence>
<dbReference type="PATRIC" id="fig|1393736.3.peg.728"/>
<dbReference type="PRINTS" id="PR00118">
    <property type="entry name" value="BLACTAMASEA"/>
</dbReference>
<dbReference type="SUPFAM" id="SSF56601">
    <property type="entry name" value="beta-lactamase/transpeptidase-like"/>
    <property type="match status" value="1"/>
</dbReference>
<comment type="catalytic activity">
    <reaction evidence="1 6">
        <text>a beta-lactam + H2O = a substituted beta-amino acid</text>
        <dbReference type="Rhea" id="RHEA:20401"/>
        <dbReference type="ChEBI" id="CHEBI:15377"/>
        <dbReference type="ChEBI" id="CHEBI:35627"/>
        <dbReference type="ChEBI" id="CHEBI:140347"/>
        <dbReference type="EC" id="3.5.2.6"/>
    </reaction>
</comment>
<dbReference type="InterPro" id="IPR045155">
    <property type="entry name" value="Beta-lactam_cat"/>
</dbReference>
<dbReference type="RefSeq" id="WP_036776096.1">
    <property type="nucleotide sequence ID" value="NZ_CAWLTM010000107.1"/>
</dbReference>
<protein>
    <recommendedName>
        <fullName evidence="3 6">Beta-lactamase</fullName>
        <ecNumber evidence="3 6">3.5.2.6</ecNumber>
    </recommendedName>
</protein>
<evidence type="ECO:0000256" key="7">
    <source>
        <dbReference type="SAM" id="SignalP"/>
    </source>
</evidence>
<dbReference type="Pfam" id="PF13354">
    <property type="entry name" value="Beta-lactamase2"/>
    <property type="match status" value="1"/>
</dbReference>
<evidence type="ECO:0000256" key="1">
    <source>
        <dbReference type="ARBA" id="ARBA00001526"/>
    </source>
</evidence>
<evidence type="ECO:0000259" key="8">
    <source>
        <dbReference type="Pfam" id="PF13354"/>
    </source>
</evidence>
<evidence type="ECO:0000256" key="6">
    <source>
        <dbReference type="RuleBase" id="RU361140"/>
    </source>
</evidence>
<dbReference type="NCBIfam" id="NF033103">
    <property type="entry name" value="bla_class_A"/>
    <property type="match status" value="1"/>
</dbReference>
<comment type="similarity">
    <text evidence="2 6">Belongs to the class-A beta-lactamase family.</text>
</comment>
<feature type="domain" description="Beta-lactamase class A catalytic" evidence="8">
    <location>
        <begin position="53"/>
        <end position="267"/>
    </location>
</feature>
<dbReference type="Proteomes" id="UP000023464">
    <property type="component" value="Unassembled WGS sequence"/>
</dbReference>
<dbReference type="EC" id="3.5.2.6" evidence="3 6"/>
<dbReference type="EMBL" id="JFGV01000008">
    <property type="protein sequence ID" value="EYU16621.1"/>
    <property type="molecule type" value="Genomic_DNA"/>
</dbReference>
<dbReference type="InterPro" id="IPR023650">
    <property type="entry name" value="Beta-lactam_class-A_AS"/>
</dbReference>
<proteinExistence type="inferred from homology"/>
<dbReference type="GO" id="GO:0030655">
    <property type="term" value="P:beta-lactam antibiotic catabolic process"/>
    <property type="evidence" value="ECO:0007669"/>
    <property type="project" value="InterPro"/>
</dbReference>
<feature type="signal peptide" evidence="7">
    <location>
        <begin position="1"/>
        <end position="23"/>
    </location>
</feature>
<dbReference type="GO" id="GO:0008800">
    <property type="term" value="F:beta-lactamase activity"/>
    <property type="evidence" value="ECO:0007669"/>
    <property type="project" value="UniProtKB-UniRule"/>
</dbReference>
<keyword evidence="10" id="KW-1185">Reference proteome</keyword>
<accession>A0A022PLW1</accession>
<feature type="chain" id="PRO_5001503523" description="Beta-lactamase" evidence="7">
    <location>
        <begin position="24"/>
        <end position="294"/>
    </location>
</feature>
<comment type="caution">
    <text evidence="9">The sequence shown here is derived from an EMBL/GenBank/DDBJ whole genome shotgun (WGS) entry which is preliminary data.</text>
</comment>
<dbReference type="Gene3D" id="3.40.710.10">
    <property type="entry name" value="DD-peptidase/beta-lactamase superfamily"/>
    <property type="match status" value="1"/>
</dbReference>
<dbReference type="InterPro" id="IPR000871">
    <property type="entry name" value="Beta-lactam_class-A"/>
</dbReference>
<keyword evidence="5 6" id="KW-0046">Antibiotic resistance</keyword>
<dbReference type="PANTHER" id="PTHR35333">
    <property type="entry name" value="BETA-LACTAMASE"/>
    <property type="match status" value="1"/>
</dbReference>
<name>A0A022PLW1_9GAMM</name>
<keyword evidence="7" id="KW-0732">Signal</keyword>
<sequence length="294" mass="31873">MKHSPLRRSLLLAGITFPLINFAFPAWSSATPSSLHKQLAELENSTKGRLGVTLINTVNGQEIQYRGDERFPFCSTFKLILVAAVLHKSMSQSELLAKHIHYRESDLLSYAPIARKNLNQGMSVAQLCAATVQYSDNTAANLLIKELGGLEVVNHFTQGIDDPAFRLDRCEPDLNSAIPGDLRDTTTPAAMATSVRKIVLGEVLAAPQREQLIVWLKGNTTGDASIRAGAPADWVVGDKTGGGDYGTTNDVAVLWPPKGAPVVLAVYFTQPQQDAESRRDVLASATRLVMAHLT</sequence>
<gene>
    <name evidence="9" type="ORF">BA1DRAFT_00723</name>
</gene>